<name>A0A650CWH1_ACIAM</name>
<feature type="transmembrane region" description="Helical" evidence="1">
    <location>
        <begin position="68"/>
        <end position="89"/>
    </location>
</feature>
<feature type="transmembrane region" description="Helical" evidence="1">
    <location>
        <begin position="34"/>
        <end position="56"/>
    </location>
</feature>
<feature type="transmembrane region" description="Helical" evidence="1">
    <location>
        <begin position="101"/>
        <end position="119"/>
    </location>
</feature>
<proteinExistence type="predicted"/>
<keyword evidence="4" id="KW-1185">Reference proteome</keyword>
<dbReference type="KEGG" id="aamb:D1866_09200"/>
<keyword evidence="1" id="KW-0472">Membrane</keyword>
<dbReference type="GeneID" id="42779905"/>
<evidence type="ECO:0000313" key="2">
    <source>
        <dbReference type="EMBL" id="MQL54306.1"/>
    </source>
</evidence>
<accession>A0A650CWH1</accession>
<evidence type="ECO:0000256" key="1">
    <source>
        <dbReference type="SAM" id="Phobius"/>
    </source>
</evidence>
<keyword evidence="1" id="KW-1133">Transmembrane helix</keyword>
<keyword evidence="1" id="KW-0812">Transmembrane</keyword>
<gene>
    <name evidence="3" type="ORF">D1866_09200</name>
    <name evidence="2" type="ORF">GFB69_00640</name>
</gene>
<reference evidence="3 4" key="2">
    <citation type="submission" date="2019-10" db="EMBL/GenBank/DDBJ databases">
        <title>Genome Sequences from Six Type Strain Members of the Archaeal Family Sulfolobaceae: Acidianus ambivalens, Acidianus infernus, Metallosphaera prunae, Stygiolobus azoricus, Sulfolobus metallicus, and Sulfurisphaera ohwakuensis.</title>
        <authorList>
            <person name="Counts J.A."/>
            <person name="Kelly R.M."/>
        </authorList>
    </citation>
    <scope>NUCLEOTIDE SEQUENCE [LARGE SCALE GENOMIC DNA]</scope>
    <source>
        <strain evidence="3 4">LEI 10</strain>
    </source>
</reference>
<evidence type="ECO:0000313" key="4">
    <source>
        <dbReference type="Proteomes" id="UP000426328"/>
    </source>
</evidence>
<dbReference type="AlphaFoldDB" id="A0A650CWH1"/>
<reference evidence="2 5" key="1">
    <citation type="submission" date="2019-10" db="EMBL/GenBank/DDBJ databases">
        <title>Comparative genomics of sulfur disproportionating microorganisms.</title>
        <authorList>
            <person name="Ward L.M."/>
            <person name="Bertran E."/>
            <person name="Johnston D."/>
        </authorList>
    </citation>
    <scope>NUCLEOTIDE SEQUENCE [LARGE SCALE GENOMIC DNA]</scope>
    <source>
        <strain evidence="2 5">DSM 3772</strain>
    </source>
</reference>
<dbReference type="RefSeq" id="WP_152939260.1">
    <property type="nucleotide sequence ID" value="NZ_CP045482.1"/>
</dbReference>
<dbReference type="Proteomes" id="UP000474054">
    <property type="component" value="Unassembled WGS sequence"/>
</dbReference>
<dbReference type="Proteomes" id="UP000426328">
    <property type="component" value="Chromosome"/>
</dbReference>
<feature type="transmembrane region" description="Helical" evidence="1">
    <location>
        <begin position="12"/>
        <end position="28"/>
    </location>
</feature>
<evidence type="ECO:0000313" key="5">
    <source>
        <dbReference type="Proteomes" id="UP000474054"/>
    </source>
</evidence>
<evidence type="ECO:0000313" key="3">
    <source>
        <dbReference type="EMBL" id="QGR22133.1"/>
    </source>
</evidence>
<dbReference type="EMBL" id="WHYS01000001">
    <property type="protein sequence ID" value="MQL54306.1"/>
    <property type="molecule type" value="Genomic_DNA"/>
</dbReference>
<dbReference type="EMBL" id="CP045482">
    <property type="protein sequence ID" value="QGR22133.1"/>
    <property type="molecule type" value="Genomic_DNA"/>
</dbReference>
<protein>
    <submittedName>
        <fullName evidence="3">Uncharacterized protein</fullName>
    </submittedName>
</protein>
<organism evidence="3 4">
    <name type="scientific">Acidianus ambivalens</name>
    <name type="common">Desulfurolobus ambivalens</name>
    <dbReference type="NCBI Taxonomy" id="2283"/>
    <lineage>
        <taxon>Archaea</taxon>
        <taxon>Thermoproteota</taxon>
        <taxon>Thermoprotei</taxon>
        <taxon>Sulfolobales</taxon>
        <taxon>Sulfolobaceae</taxon>
        <taxon>Acidianus</taxon>
    </lineage>
</organism>
<sequence>MNLNILFKNYIIYNIIAGIIFSILYLLVDGFAKYYNLIYGILIIGIAVWSLGRYTLNKSEDDKIRSGVQAAWLLVSFALGYVSIIYAPVLSSSIQITAVETILSLIQIIWGAILLGMSYKNGYSIIKV</sequence>